<dbReference type="PANTHER" id="PTHR35894:SF1">
    <property type="entry name" value="PHOSPHORIBULOKINASE _ URIDINE KINASE FAMILY"/>
    <property type="match status" value="1"/>
</dbReference>
<dbReference type="Pfam" id="PF01471">
    <property type="entry name" value="PG_binding_1"/>
    <property type="match status" value="1"/>
</dbReference>
<dbReference type="InterPro" id="IPR052026">
    <property type="entry name" value="ExeA_AAA_ATPase_DNA-bind"/>
</dbReference>
<proteinExistence type="predicted"/>
<dbReference type="InterPro" id="IPR002477">
    <property type="entry name" value="Peptidoglycan-bd-like"/>
</dbReference>
<comment type="caution">
    <text evidence="2">The sequence shown here is derived from an EMBL/GenBank/DDBJ whole genome shotgun (WGS) entry which is preliminary data.</text>
</comment>
<evidence type="ECO:0000313" key="2">
    <source>
        <dbReference type="EMBL" id="MFC5476588.1"/>
    </source>
</evidence>
<dbReference type="RefSeq" id="WP_379750714.1">
    <property type="nucleotide sequence ID" value="NZ_JBHSMR010000001.1"/>
</dbReference>
<keyword evidence="3" id="KW-1185">Reference proteome</keyword>
<reference evidence="3" key="1">
    <citation type="journal article" date="2019" name="Int. J. Syst. Evol. Microbiol.">
        <title>The Global Catalogue of Microorganisms (GCM) 10K type strain sequencing project: providing services to taxonomists for standard genome sequencing and annotation.</title>
        <authorList>
            <consortium name="The Broad Institute Genomics Platform"/>
            <consortium name="The Broad Institute Genome Sequencing Center for Infectious Disease"/>
            <person name="Wu L."/>
            <person name="Ma J."/>
        </authorList>
    </citation>
    <scope>NUCLEOTIDE SEQUENCE [LARGE SCALE GENOMIC DNA]</scope>
    <source>
        <strain evidence="3">CCUG 43111</strain>
    </source>
</reference>
<dbReference type="InterPro" id="IPR003593">
    <property type="entry name" value="AAA+_ATPase"/>
</dbReference>
<dbReference type="SUPFAM" id="SSF52540">
    <property type="entry name" value="P-loop containing nucleoside triphosphate hydrolases"/>
    <property type="match status" value="1"/>
</dbReference>
<dbReference type="Gene3D" id="3.90.70.10">
    <property type="entry name" value="Cysteine proteinases"/>
    <property type="match status" value="1"/>
</dbReference>
<protein>
    <submittedName>
        <fullName evidence="2">AAA family ATPase</fullName>
    </submittedName>
</protein>
<dbReference type="InterPro" id="IPR049945">
    <property type="entry name" value="AAA_22"/>
</dbReference>
<dbReference type="Proteomes" id="UP001596101">
    <property type="component" value="Unassembled WGS sequence"/>
</dbReference>
<dbReference type="SMART" id="SM00382">
    <property type="entry name" value="AAA"/>
    <property type="match status" value="1"/>
</dbReference>
<dbReference type="InterPro" id="IPR036365">
    <property type="entry name" value="PGBD-like_sf"/>
</dbReference>
<gene>
    <name evidence="2" type="ORF">ACFPQ5_00190</name>
</gene>
<sequence>MYTNFFNLKQAPFSIAPDPRYLFMSERHREALAHLLYGIGSGGGFVLLTGEIGAGKTTVCRCFIEQIPDNCRLAYIFNPKLTVAELLQSVCEEFRIAAPGGAGVKGYVDAINAYLLASHAEGLNNVLVIDEAQNLAPDVLEQLRLLTNLETSERKLLQIILIGQPELRTMLARPELEQLAQRVIARYHLGPLSEAETGAYIAHRMAVAGAQGAPVFPQAVVPQVHRLTGGVPRRINLLCDRALLGAYVENSGQVTRTILRKAGEEVFAGETAAPVRAARWPLVAGGLLAGAALSAAAAWQVLPHKETAVPAKAEAKGAIVPAASVAARVPHGQADEAAALRSLASLWNANLPAGEPCQVAFRLDLRCHTGRGGIYELRQLDRPAVITLRDGSATSYAVLAGMDERSVTLLADGKRQRVELAVLVPRFTGEYTTFWKMPRAFRDNLAPGDQGLDVDWLGTRLAQLNKSTAPAANQPFDARTRELLRAFQSKNNLKADGVAGPRTYMRLNQLTGIAEPRLLAAAGTGH</sequence>
<feature type="domain" description="AAA+ ATPase" evidence="1">
    <location>
        <begin position="42"/>
        <end position="186"/>
    </location>
</feature>
<evidence type="ECO:0000313" key="3">
    <source>
        <dbReference type="Proteomes" id="UP001596101"/>
    </source>
</evidence>
<name>A0ABW0MHW7_9BURK</name>
<dbReference type="Gene3D" id="1.10.101.10">
    <property type="entry name" value="PGBD-like superfamily/PGBD"/>
    <property type="match status" value="1"/>
</dbReference>
<dbReference type="SUPFAM" id="SSF47090">
    <property type="entry name" value="PGBD-like"/>
    <property type="match status" value="1"/>
</dbReference>
<organism evidence="2 3">
    <name type="scientific">Massilia suwonensis</name>
    <dbReference type="NCBI Taxonomy" id="648895"/>
    <lineage>
        <taxon>Bacteria</taxon>
        <taxon>Pseudomonadati</taxon>
        <taxon>Pseudomonadota</taxon>
        <taxon>Betaproteobacteria</taxon>
        <taxon>Burkholderiales</taxon>
        <taxon>Oxalobacteraceae</taxon>
        <taxon>Telluria group</taxon>
        <taxon>Massilia</taxon>
    </lineage>
</organism>
<dbReference type="InterPro" id="IPR027417">
    <property type="entry name" value="P-loop_NTPase"/>
</dbReference>
<dbReference type="InterPro" id="IPR036366">
    <property type="entry name" value="PGBDSf"/>
</dbReference>
<dbReference type="Gene3D" id="3.40.50.300">
    <property type="entry name" value="P-loop containing nucleotide triphosphate hydrolases"/>
    <property type="match status" value="1"/>
</dbReference>
<accession>A0ABW0MHW7</accession>
<evidence type="ECO:0000259" key="1">
    <source>
        <dbReference type="SMART" id="SM00382"/>
    </source>
</evidence>
<dbReference type="Pfam" id="PF13401">
    <property type="entry name" value="AAA_22"/>
    <property type="match status" value="1"/>
</dbReference>
<dbReference type="EMBL" id="JBHSMR010000001">
    <property type="protein sequence ID" value="MFC5476588.1"/>
    <property type="molecule type" value="Genomic_DNA"/>
</dbReference>
<dbReference type="PANTHER" id="PTHR35894">
    <property type="entry name" value="GENERAL SECRETION PATHWAY PROTEIN A-RELATED"/>
    <property type="match status" value="1"/>
</dbReference>